<dbReference type="Proteomes" id="UP000595814">
    <property type="component" value="Chromosome"/>
</dbReference>
<evidence type="ECO:0000313" key="1">
    <source>
        <dbReference type="EMBL" id="QQK06973.1"/>
    </source>
</evidence>
<gene>
    <name evidence="1" type="ORF">JFY71_06385</name>
</gene>
<accession>A0AC61MPA4</accession>
<reference evidence="1 2" key="1">
    <citation type="journal article" date="2022" name="Int. J. Syst. Evol. Microbiol.">
        <title>Miniphocaeibacter halophilus sp. nov., an ammonium-tolerant acetate-producing bacterium isolated from a biogas system.</title>
        <authorList>
            <person name="Schnurer A."/>
            <person name="Singh A."/>
            <person name="Bi S."/>
            <person name="Qiao W."/>
            <person name="Westerholm M."/>
        </authorList>
    </citation>
    <scope>NUCLEOTIDE SEQUENCE [LARGE SCALE GENOMIC DNA]</scope>
    <source>
        <strain evidence="1 2">AMB_01</strain>
    </source>
</reference>
<keyword evidence="2" id="KW-1185">Reference proteome</keyword>
<name>A0AC61MPA4_9FIRM</name>
<sequence>MIKCRNLTKKYGNNTVVDNISFEIEQGEVFALLGSNGAGKTTTIKMILNLTKKTSGDIYIKDKVKIGYSPERPSFYEMLTGYEHLKFYGELQKISKKELKNEILKVLDIVGLENNKTKVKGYSKGMRQRLSIAQALLGNPELLILDEPTSDLDVIGRNTIMDLILELQKKGKTIVINSHILNDIERTCNSGIIINKGRIVVNWEKDKTGRSLDEIFIEGVGNYEYK</sequence>
<keyword evidence="1" id="KW-0067">ATP-binding</keyword>
<evidence type="ECO:0000313" key="2">
    <source>
        <dbReference type="Proteomes" id="UP000595814"/>
    </source>
</evidence>
<protein>
    <submittedName>
        <fullName evidence="1">ABC transporter ATP-binding protein</fullName>
    </submittedName>
</protein>
<organism evidence="1 2">
    <name type="scientific">Miniphocaeibacter halophilus</name>
    <dbReference type="NCBI Taxonomy" id="2931922"/>
    <lineage>
        <taxon>Bacteria</taxon>
        <taxon>Bacillati</taxon>
        <taxon>Bacillota</taxon>
        <taxon>Tissierellia</taxon>
        <taxon>Tissierellales</taxon>
        <taxon>Peptoniphilaceae</taxon>
        <taxon>Miniphocaeibacter</taxon>
    </lineage>
</organism>
<proteinExistence type="predicted"/>
<dbReference type="EMBL" id="CP066744">
    <property type="protein sequence ID" value="QQK06973.1"/>
    <property type="molecule type" value="Genomic_DNA"/>
</dbReference>
<keyword evidence="1" id="KW-0547">Nucleotide-binding</keyword>